<evidence type="ECO:0000313" key="1">
    <source>
        <dbReference type="EMBL" id="CAB4315236.1"/>
    </source>
</evidence>
<dbReference type="Proteomes" id="UP000507245">
    <property type="component" value="Unassembled WGS sequence"/>
</dbReference>
<keyword evidence="2" id="KW-1185">Reference proteome</keyword>
<organism evidence="1 2">
    <name type="scientific">Prunus armeniaca</name>
    <name type="common">Apricot</name>
    <name type="synonym">Armeniaca vulgaris</name>
    <dbReference type="NCBI Taxonomy" id="36596"/>
    <lineage>
        <taxon>Eukaryota</taxon>
        <taxon>Viridiplantae</taxon>
        <taxon>Streptophyta</taxon>
        <taxon>Embryophyta</taxon>
        <taxon>Tracheophyta</taxon>
        <taxon>Spermatophyta</taxon>
        <taxon>Magnoliopsida</taxon>
        <taxon>eudicotyledons</taxon>
        <taxon>Gunneridae</taxon>
        <taxon>Pentapetalae</taxon>
        <taxon>rosids</taxon>
        <taxon>fabids</taxon>
        <taxon>Rosales</taxon>
        <taxon>Rosaceae</taxon>
        <taxon>Amygdaloideae</taxon>
        <taxon>Amygdaleae</taxon>
        <taxon>Prunus</taxon>
    </lineage>
</organism>
<dbReference type="AlphaFoldDB" id="A0A6J5XMS2"/>
<accession>A0A6J5XMS2</accession>
<proteinExistence type="predicted"/>
<gene>
    <name evidence="1" type="ORF">ORAREDHAP_LOCUS39866</name>
</gene>
<protein>
    <submittedName>
        <fullName evidence="1">Uncharacterized protein</fullName>
    </submittedName>
</protein>
<reference evidence="2" key="1">
    <citation type="journal article" date="2020" name="Genome Biol.">
        <title>Gamete binning: chromosome-level and haplotype-resolved genome assembly enabled by high-throughput single-cell sequencing of gamete genomes.</title>
        <authorList>
            <person name="Campoy J.A."/>
            <person name="Sun H."/>
            <person name="Goel M."/>
            <person name="Jiao W.-B."/>
            <person name="Folz-Donahue K."/>
            <person name="Wang N."/>
            <person name="Rubio M."/>
            <person name="Liu C."/>
            <person name="Kukat C."/>
            <person name="Ruiz D."/>
            <person name="Huettel B."/>
            <person name="Schneeberger K."/>
        </authorList>
    </citation>
    <scope>NUCLEOTIDE SEQUENCE [LARGE SCALE GENOMIC DNA]</scope>
    <source>
        <strain evidence="2">cv. Rojo Pasion</strain>
    </source>
</reference>
<dbReference type="EMBL" id="CAEKKB010000006">
    <property type="protein sequence ID" value="CAB4315236.1"/>
    <property type="molecule type" value="Genomic_DNA"/>
</dbReference>
<name>A0A6J5XMS2_PRUAR</name>
<evidence type="ECO:0000313" key="2">
    <source>
        <dbReference type="Proteomes" id="UP000507245"/>
    </source>
</evidence>
<sequence length="132" mass="14974">MGEDFKVKLATMEEAFYQFNPAYTAIFSVMVTCQVLAPIEMGEDFKVKLATMEEAFYQFNPAYTATTGIHISSISLRVSKTNRHHHQHGMEAFRILDLDIMRLIGILLALKSDLHLGVQLPLGHLCDLQEME</sequence>